<gene>
    <name evidence="5" type="ORF">PV08_11035</name>
</gene>
<dbReference type="Proteomes" id="UP000053328">
    <property type="component" value="Unassembled WGS sequence"/>
</dbReference>
<keyword evidence="6" id="KW-1185">Reference proteome</keyword>
<evidence type="ECO:0000313" key="6">
    <source>
        <dbReference type="Proteomes" id="UP000053328"/>
    </source>
</evidence>
<proteinExistence type="inferred from homology"/>
<dbReference type="InterPro" id="IPR002018">
    <property type="entry name" value="CarbesteraseB"/>
</dbReference>
<dbReference type="SUPFAM" id="SSF53474">
    <property type="entry name" value="alpha/beta-Hydrolases"/>
    <property type="match status" value="1"/>
</dbReference>
<dbReference type="Pfam" id="PF00135">
    <property type="entry name" value="COesterase"/>
    <property type="match status" value="2"/>
</dbReference>
<dbReference type="PANTHER" id="PTHR43918:SF4">
    <property type="entry name" value="CARBOXYLIC ESTER HYDROLASE"/>
    <property type="match status" value="1"/>
</dbReference>
<dbReference type="AlphaFoldDB" id="A0A0D2AUD0"/>
<dbReference type="ESTHER" id="9euro-a0a0d2aud0">
    <property type="family name" value="Fungal_carboxylesterase_lipase"/>
</dbReference>
<evidence type="ECO:0000256" key="1">
    <source>
        <dbReference type="ARBA" id="ARBA00005964"/>
    </source>
</evidence>
<evidence type="ECO:0000256" key="3">
    <source>
        <dbReference type="RuleBase" id="RU361235"/>
    </source>
</evidence>
<protein>
    <recommendedName>
        <fullName evidence="3">Carboxylic ester hydrolase</fullName>
        <ecNumber evidence="3">3.1.1.-</ecNumber>
    </recommendedName>
</protein>
<dbReference type="RefSeq" id="XP_016230291.1">
    <property type="nucleotide sequence ID" value="XM_016385347.1"/>
</dbReference>
<name>A0A0D2AUD0_9EURO</name>
<reference evidence="5 6" key="1">
    <citation type="submission" date="2015-01" db="EMBL/GenBank/DDBJ databases">
        <title>The Genome Sequence of Exophiala spinifera CBS89968.</title>
        <authorList>
            <consortium name="The Broad Institute Genomics Platform"/>
            <person name="Cuomo C."/>
            <person name="de Hoog S."/>
            <person name="Gorbushina A."/>
            <person name="Stielow B."/>
            <person name="Teixiera M."/>
            <person name="Abouelleil A."/>
            <person name="Chapman S.B."/>
            <person name="Priest M."/>
            <person name="Young S.K."/>
            <person name="Wortman J."/>
            <person name="Nusbaum C."/>
            <person name="Birren B."/>
        </authorList>
    </citation>
    <scope>NUCLEOTIDE SEQUENCE [LARGE SCALE GENOMIC DNA]</scope>
    <source>
        <strain evidence="5 6">CBS 89968</strain>
    </source>
</reference>
<feature type="domain" description="Carboxylesterase type B" evidence="4">
    <location>
        <begin position="364"/>
        <end position="482"/>
    </location>
</feature>
<dbReference type="InterPro" id="IPR029058">
    <property type="entry name" value="AB_hydrolase_fold"/>
</dbReference>
<dbReference type="EC" id="3.1.1.-" evidence="3"/>
<comment type="similarity">
    <text evidence="1 3">Belongs to the type-B carboxylesterase/lipase family.</text>
</comment>
<keyword evidence="2 3" id="KW-0378">Hydrolase</keyword>
<organism evidence="5 6">
    <name type="scientific">Exophiala spinifera</name>
    <dbReference type="NCBI Taxonomy" id="91928"/>
    <lineage>
        <taxon>Eukaryota</taxon>
        <taxon>Fungi</taxon>
        <taxon>Dikarya</taxon>
        <taxon>Ascomycota</taxon>
        <taxon>Pezizomycotina</taxon>
        <taxon>Eurotiomycetes</taxon>
        <taxon>Chaetothyriomycetidae</taxon>
        <taxon>Chaetothyriales</taxon>
        <taxon>Herpotrichiellaceae</taxon>
        <taxon>Exophiala</taxon>
    </lineage>
</organism>
<dbReference type="HOGENOM" id="CLU_006586_15_1_1"/>
<accession>A0A0D2AUD0</accession>
<dbReference type="STRING" id="91928.A0A0D2AUD0"/>
<evidence type="ECO:0000259" key="4">
    <source>
        <dbReference type="Pfam" id="PF00135"/>
    </source>
</evidence>
<dbReference type="InterPro" id="IPR019826">
    <property type="entry name" value="Carboxylesterase_B_AS"/>
</dbReference>
<feature type="signal peptide" evidence="3">
    <location>
        <begin position="1"/>
        <end position="23"/>
    </location>
</feature>
<sequence>MVQFVRACTGALALLASISGVVAQDSDLVVKTNHFTIRGTLETNMTNVRVFRRIPYAEPPLGVLRFKPPVTKKPETEILDGTKFGNSCIQLNNGQPTAYTTYLPGFLLAPGATTGEDCLSLILWAPRAKANQSFPVIVYIPGGGFTSGGANSQYKYGGPIVRDNQDVIVISINYRVNIFGYPNAASLGRHNLNPGLLDQRKAVEWVYENVAAFGGDPTRITLWGQSAGGSSVDKYAYAWADDPIVQGLIADSGVAGLLGTSASDTSNFTYIAQQLNCTQKDVDDQFTCVQQKNATDIINILDNYNATKNGGKSLSFVPTGDNETSWSSYKDLEAKGKFAKIPFLTGNNNNEFATLVAFNPNGPNETLVQQLTNASMACPAGDAARARTEHGIPAWRYRYLGQFPNLNPVPWLGAYHSSELPMVFGTSTLLGPNTALENRTSHYMQDAWLAFVRDPQNGLKNYGWPLYNDTTNSLAQLGLNGSDTAVFARGNTYDQTCQSS</sequence>
<keyword evidence="3" id="KW-0732">Signal</keyword>
<dbReference type="OrthoDB" id="408631at2759"/>
<dbReference type="PANTHER" id="PTHR43918">
    <property type="entry name" value="ACETYLCHOLINESTERASE"/>
    <property type="match status" value="1"/>
</dbReference>
<dbReference type="Gene3D" id="3.40.50.1820">
    <property type="entry name" value="alpha/beta hydrolase"/>
    <property type="match status" value="1"/>
</dbReference>
<evidence type="ECO:0000256" key="2">
    <source>
        <dbReference type="ARBA" id="ARBA00022801"/>
    </source>
</evidence>
<dbReference type="EMBL" id="KN847500">
    <property type="protein sequence ID" value="KIW10075.1"/>
    <property type="molecule type" value="Genomic_DNA"/>
</dbReference>
<dbReference type="VEuPathDB" id="FungiDB:PV08_11035"/>
<evidence type="ECO:0000313" key="5">
    <source>
        <dbReference type="EMBL" id="KIW10075.1"/>
    </source>
</evidence>
<dbReference type="PROSITE" id="PS00122">
    <property type="entry name" value="CARBOXYLESTERASE_B_1"/>
    <property type="match status" value="1"/>
</dbReference>
<dbReference type="GeneID" id="27338118"/>
<dbReference type="GO" id="GO:0052689">
    <property type="term" value="F:carboxylic ester hydrolase activity"/>
    <property type="evidence" value="ECO:0007669"/>
    <property type="project" value="TreeGrafter"/>
</dbReference>
<feature type="domain" description="Carboxylesterase type B" evidence="4">
    <location>
        <begin position="27"/>
        <end position="362"/>
    </location>
</feature>
<dbReference type="InterPro" id="IPR050654">
    <property type="entry name" value="AChE-related_enzymes"/>
</dbReference>
<feature type="chain" id="PRO_5005112393" description="Carboxylic ester hydrolase" evidence="3">
    <location>
        <begin position="24"/>
        <end position="500"/>
    </location>
</feature>